<proteinExistence type="predicted"/>
<dbReference type="PANTHER" id="PTHR30121">
    <property type="entry name" value="UNCHARACTERIZED PROTEIN YJGR-RELATED"/>
    <property type="match status" value="1"/>
</dbReference>
<dbReference type="PATRIC" id="fig|1619041.3.peg.470"/>
<evidence type="ECO:0000256" key="1">
    <source>
        <dbReference type="SAM" id="MobiDB-lite"/>
    </source>
</evidence>
<comment type="caution">
    <text evidence="4">The sequence shown here is derived from an EMBL/GenBank/DDBJ whole genome shotgun (WGS) entry which is preliminary data.</text>
</comment>
<evidence type="ECO:0000313" key="5">
    <source>
        <dbReference type="Proteomes" id="UP000033999"/>
    </source>
</evidence>
<dbReference type="Proteomes" id="UP000033999">
    <property type="component" value="Unassembled WGS sequence"/>
</dbReference>
<dbReference type="CDD" id="cd01127">
    <property type="entry name" value="TrwB_TraG_TraD_VirD4"/>
    <property type="match status" value="1"/>
</dbReference>
<feature type="region of interest" description="Disordered" evidence="1">
    <location>
        <begin position="428"/>
        <end position="449"/>
    </location>
</feature>
<reference evidence="4 5" key="1">
    <citation type="journal article" date="2015" name="Nature">
        <title>rRNA introns, odd ribosomes, and small enigmatic genomes across a large radiation of phyla.</title>
        <authorList>
            <person name="Brown C.T."/>
            <person name="Hug L.A."/>
            <person name="Thomas B.C."/>
            <person name="Sharon I."/>
            <person name="Castelle C.J."/>
            <person name="Singh A."/>
            <person name="Wilkins M.J."/>
            <person name="Williams K.H."/>
            <person name="Banfield J.F."/>
        </authorList>
    </citation>
    <scope>NUCLEOTIDE SEQUENCE [LARGE SCALE GENOMIC DNA]</scope>
</reference>
<sequence length="617" mass="69926">MIDRQDPVTLFAETNFRNQHRRFGIKLDDRRRHMYLVGKTGMGKTTLLEQLVFDDINKGNGLGVVDPHGDFAEKILNYIPTSRINDVVYFNPSDIDYPIGFNVLETIDPRHKHLVASGLMGVFKKIWPDVWSARMEYILNNCILALLDFKGSTLLGINRLLVDKEFRKRVIAQIENPVVRTFWTDEYARYSEKFATEAIAPIQNKVGQFLSVSIIRNIVAQVKSTINIREIMDTGKIFIMNLSKGRIGEDSSRLLGGMLITKIQLAAMERVDIPEPERKDFFLYVDEFQNFATESFANILSEARKYRLDLIMAHQYIEQLSEEVRPAVFGNVGTMIVFRVGAEDATFLEPEFTPEFLAEDLVNLGKYNVYIKLMIDGVASNPFSAQTFLTEYKPTGNTEKVIKVSRERYAEERLVIEEKIMRWSGMVGGEEPLESAGADEGESESVGHKEQNHIYLHEEELETGQHSKRVDDAHRVAGHGSASKPKITALNGTRYPTVCFHCGKPTDVPFKPDPSRPTYCVECYAKVQEEKRKQVKEDGVQKKSEPEKVRPPLVAIKTKVLKTPEPISLREALGKAPPPIKTVPQAVKNMLTEVTLNPVPQPVKKIKPGEIVIFDDV</sequence>
<dbReference type="Pfam" id="PF10412">
    <property type="entry name" value="TrwB_AAD_bind"/>
    <property type="match status" value="1"/>
</dbReference>
<dbReference type="Gene3D" id="3.40.50.300">
    <property type="entry name" value="P-loop containing nucleotide triphosphate hydrolases"/>
    <property type="match status" value="2"/>
</dbReference>
<dbReference type="InterPro" id="IPR026363">
    <property type="entry name" value="CxxC-x17-CxxC_dom"/>
</dbReference>
<feature type="domain" description="Type IV secretion system coupling protein TraD DNA-binding" evidence="2">
    <location>
        <begin position="28"/>
        <end position="341"/>
    </location>
</feature>
<dbReference type="NCBIfam" id="TIGR04272">
    <property type="entry name" value="cxxc_cxxc_Mbark"/>
    <property type="match status" value="1"/>
</dbReference>
<dbReference type="InterPro" id="IPR027417">
    <property type="entry name" value="P-loop_NTPase"/>
</dbReference>
<organism evidence="4 5">
    <name type="scientific">Candidatus Magasanikbacteria bacterium GW2011_GWA2_45_39</name>
    <dbReference type="NCBI Taxonomy" id="1619041"/>
    <lineage>
        <taxon>Bacteria</taxon>
        <taxon>Candidatus Magasanikiibacteriota</taxon>
    </lineage>
</organism>
<feature type="compositionally biased region" description="Acidic residues" evidence="1">
    <location>
        <begin position="431"/>
        <end position="443"/>
    </location>
</feature>
<gene>
    <name evidence="4" type="ORF">UX10_C0013G0006</name>
</gene>
<dbReference type="SUPFAM" id="SSF52540">
    <property type="entry name" value="P-loop containing nucleoside triphosphate hydrolases"/>
    <property type="match status" value="1"/>
</dbReference>
<dbReference type="InterPro" id="IPR051162">
    <property type="entry name" value="T4SS_component"/>
</dbReference>
<dbReference type="AlphaFoldDB" id="A0A0G1PP90"/>
<dbReference type="Pfam" id="PF23477">
    <property type="entry name" value="zf_Tbcl_2"/>
    <property type="match status" value="1"/>
</dbReference>
<accession>A0A0G1PP90</accession>
<dbReference type="PANTHER" id="PTHR30121:SF11">
    <property type="entry name" value="AAA+ ATPASE DOMAIN-CONTAINING PROTEIN"/>
    <property type="match status" value="1"/>
</dbReference>
<evidence type="ECO:0000313" key="4">
    <source>
        <dbReference type="EMBL" id="KKU07243.1"/>
    </source>
</evidence>
<dbReference type="EMBL" id="LCKX01000013">
    <property type="protein sequence ID" value="KKU07243.1"/>
    <property type="molecule type" value="Genomic_DNA"/>
</dbReference>
<protein>
    <submittedName>
        <fullName evidence="4">Uncharacterized protein</fullName>
    </submittedName>
</protein>
<name>A0A0G1PP90_9BACT</name>
<evidence type="ECO:0000259" key="2">
    <source>
        <dbReference type="Pfam" id="PF10412"/>
    </source>
</evidence>
<evidence type="ECO:0000259" key="3">
    <source>
        <dbReference type="Pfam" id="PF23477"/>
    </source>
</evidence>
<feature type="domain" description="CxxC-x17-CxxC" evidence="3">
    <location>
        <begin position="494"/>
        <end position="527"/>
    </location>
</feature>
<dbReference type="InterPro" id="IPR019476">
    <property type="entry name" value="T4SS_TraD_DNA-bd"/>
</dbReference>